<sequence length="281" mass="30270">MKKKNLMLLFISALLMGFTFAGCGGSDDDGEPKKPDTETPGGDDGNGGDDEDLSGIVDPNGSLEGSNYYVIQLDETCAKKIKGKVIAEFYANGVDGETEEEAAKTRHLYVWDNTYEAGTPQGPNCYGLVQGWTSLVVTSVGWSGAGYSVPAYCKDDLLKMMEIGKEPEKYFLHISVKTKQAGKSHLLLLNFGSNNTGKVAIGNAPFVDGDTFQPYAPITTDGEWNELNIPITEFMKPAAGGLDYLNKSDIETKGTNVLSFLSGGVAGTTFDFDAVFIYKKK</sequence>
<feature type="region of interest" description="Disordered" evidence="1">
    <location>
        <begin position="26"/>
        <end position="57"/>
    </location>
</feature>
<dbReference type="AlphaFoldDB" id="A0A6H0KMN0"/>
<keyword evidence="4" id="KW-1185">Reference proteome</keyword>
<dbReference type="Proteomes" id="UP000501780">
    <property type="component" value="Chromosome"/>
</dbReference>
<gene>
    <name evidence="3" type="ORF">BacF7301_06560</name>
</gene>
<feature type="signal peptide" evidence="2">
    <location>
        <begin position="1"/>
        <end position="21"/>
    </location>
</feature>
<protein>
    <recommendedName>
        <fullName evidence="5">Lipoprotein</fullName>
    </recommendedName>
</protein>
<reference evidence="3 4" key="1">
    <citation type="submission" date="2020-03" db="EMBL/GenBank/DDBJ databases">
        <title>Genomic analysis of Bacteroides faecium CBA7301.</title>
        <authorList>
            <person name="Kim J."/>
            <person name="Roh S.W."/>
        </authorList>
    </citation>
    <scope>NUCLEOTIDE SEQUENCE [LARGE SCALE GENOMIC DNA]</scope>
    <source>
        <strain evidence="3 4">CBA7301</strain>
    </source>
</reference>
<dbReference type="KEGG" id="bfc:BacF7301_06560"/>
<feature type="chain" id="PRO_5026199983" description="Lipoprotein" evidence="2">
    <location>
        <begin position="22"/>
        <end position="281"/>
    </location>
</feature>
<dbReference type="EMBL" id="CP050831">
    <property type="protein sequence ID" value="QIU93828.1"/>
    <property type="molecule type" value="Genomic_DNA"/>
</dbReference>
<evidence type="ECO:0000313" key="4">
    <source>
        <dbReference type="Proteomes" id="UP000501780"/>
    </source>
</evidence>
<accession>A0A6H0KMN0</accession>
<evidence type="ECO:0000313" key="3">
    <source>
        <dbReference type="EMBL" id="QIU93828.1"/>
    </source>
</evidence>
<dbReference type="RefSeq" id="WP_167961340.1">
    <property type="nucleotide sequence ID" value="NZ_CP050831.1"/>
</dbReference>
<name>A0A6H0KMN0_9BACE</name>
<keyword evidence="2" id="KW-0732">Signal</keyword>
<organism evidence="3 4">
    <name type="scientific">Bacteroides faecium</name>
    <dbReference type="NCBI Taxonomy" id="2715212"/>
    <lineage>
        <taxon>Bacteria</taxon>
        <taxon>Pseudomonadati</taxon>
        <taxon>Bacteroidota</taxon>
        <taxon>Bacteroidia</taxon>
        <taxon>Bacteroidales</taxon>
        <taxon>Bacteroidaceae</taxon>
        <taxon>Bacteroides</taxon>
    </lineage>
</organism>
<dbReference type="PROSITE" id="PS51257">
    <property type="entry name" value="PROKAR_LIPOPROTEIN"/>
    <property type="match status" value="1"/>
</dbReference>
<evidence type="ECO:0000256" key="1">
    <source>
        <dbReference type="SAM" id="MobiDB-lite"/>
    </source>
</evidence>
<evidence type="ECO:0000256" key="2">
    <source>
        <dbReference type="SAM" id="SignalP"/>
    </source>
</evidence>
<evidence type="ECO:0008006" key="5">
    <source>
        <dbReference type="Google" id="ProtNLM"/>
    </source>
</evidence>
<proteinExistence type="predicted"/>